<dbReference type="SMART" id="SM00186">
    <property type="entry name" value="FBG"/>
    <property type="match status" value="1"/>
</dbReference>
<name>A0A482VFY3_ASBVE</name>
<dbReference type="NCBIfam" id="NF040941">
    <property type="entry name" value="GGGWT_bact"/>
    <property type="match status" value="1"/>
</dbReference>
<feature type="coiled-coil region" evidence="2">
    <location>
        <begin position="3"/>
        <end position="37"/>
    </location>
</feature>
<dbReference type="InterPro" id="IPR050373">
    <property type="entry name" value="Fibrinogen_C-term_domain"/>
</dbReference>
<dbReference type="InterPro" id="IPR020837">
    <property type="entry name" value="Fibrinogen_CS"/>
</dbReference>
<dbReference type="OrthoDB" id="6350391at2759"/>
<organism evidence="4 5">
    <name type="scientific">Asbolus verrucosus</name>
    <name type="common">Desert ironclad beetle</name>
    <dbReference type="NCBI Taxonomy" id="1661398"/>
    <lineage>
        <taxon>Eukaryota</taxon>
        <taxon>Metazoa</taxon>
        <taxon>Ecdysozoa</taxon>
        <taxon>Arthropoda</taxon>
        <taxon>Hexapoda</taxon>
        <taxon>Insecta</taxon>
        <taxon>Pterygota</taxon>
        <taxon>Neoptera</taxon>
        <taxon>Endopterygota</taxon>
        <taxon>Coleoptera</taxon>
        <taxon>Polyphaga</taxon>
        <taxon>Cucujiformia</taxon>
        <taxon>Tenebrionidae</taxon>
        <taxon>Pimeliinae</taxon>
        <taxon>Asbolus</taxon>
    </lineage>
</organism>
<evidence type="ECO:0000259" key="3">
    <source>
        <dbReference type="PROSITE" id="PS51406"/>
    </source>
</evidence>
<dbReference type="Proteomes" id="UP000292052">
    <property type="component" value="Unassembled WGS sequence"/>
</dbReference>
<keyword evidence="1" id="KW-1015">Disulfide bond</keyword>
<sequence length="287" mass="33043">EKSENLRSELREGSRRLQALEWQSAEVQTALESFRNELGRFTETNRPTYLASSPSNHQLDKLELRVDNLAKGIQLVVAALKGINSDIGTIKGNVTTVVRNTRFIVEDLPKNCKEVQKRGYNISGIYRIQPELAPRAFMVLCDMSTKEGGWTYIHNRYEGVQDFYLNWHNYKLGFGNLGGEFWLGLEYLHQLTGYEVNELLVELVDMNLKKVYAHYGAFSFLGGAWWYKGCDTSNLNGKYLSGDVSEDYLYQGMYWGEFHGAQYSLFRARMMVRPRHANSPEFFPKSN</sequence>
<evidence type="ECO:0000256" key="2">
    <source>
        <dbReference type="SAM" id="Coils"/>
    </source>
</evidence>
<dbReference type="PANTHER" id="PTHR19143">
    <property type="entry name" value="FIBRINOGEN/TENASCIN/ANGIOPOEITIN"/>
    <property type="match status" value="1"/>
</dbReference>
<dbReference type="GO" id="GO:0005615">
    <property type="term" value="C:extracellular space"/>
    <property type="evidence" value="ECO:0007669"/>
    <property type="project" value="TreeGrafter"/>
</dbReference>
<keyword evidence="5" id="KW-1185">Reference proteome</keyword>
<evidence type="ECO:0000256" key="1">
    <source>
        <dbReference type="ARBA" id="ARBA00023157"/>
    </source>
</evidence>
<accession>A0A482VFY3</accession>
<comment type="caution">
    <text evidence="4">The sequence shown here is derived from an EMBL/GenBank/DDBJ whole genome shotgun (WGS) entry which is preliminary data.</text>
</comment>
<dbReference type="PANTHER" id="PTHR19143:SF458">
    <property type="entry name" value="FIBRINOGEN C-TERMINAL DOMAIN-CONTAINING PROTEIN-RELATED"/>
    <property type="match status" value="1"/>
</dbReference>
<dbReference type="InterPro" id="IPR014716">
    <property type="entry name" value="Fibrinogen_a/b/g_C_1"/>
</dbReference>
<dbReference type="Gene3D" id="3.90.215.10">
    <property type="entry name" value="Gamma Fibrinogen, chain A, domain 1"/>
    <property type="match status" value="2"/>
</dbReference>
<reference evidence="4 5" key="1">
    <citation type="submission" date="2017-03" db="EMBL/GenBank/DDBJ databases">
        <title>Genome of the blue death feigning beetle - Asbolus verrucosus.</title>
        <authorList>
            <person name="Rider S.D."/>
        </authorList>
    </citation>
    <scope>NUCLEOTIDE SEQUENCE [LARGE SCALE GENOMIC DNA]</scope>
    <source>
        <strain evidence="4">Butters</strain>
        <tissue evidence="4">Head and leg muscle</tissue>
    </source>
</reference>
<proteinExistence type="predicted"/>
<protein>
    <submittedName>
        <fullName evidence="4">Techylectin-5B-like</fullName>
    </submittedName>
</protein>
<dbReference type="InterPro" id="IPR002181">
    <property type="entry name" value="Fibrinogen_a/b/g_C_dom"/>
</dbReference>
<dbReference type="SUPFAM" id="SSF56496">
    <property type="entry name" value="Fibrinogen C-terminal domain-like"/>
    <property type="match status" value="1"/>
</dbReference>
<gene>
    <name evidence="4" type="ORF">BDFB_011984</name>
</gene>
<dbReference type="InterPro" id="IPR036056">
    <property type="entry name" value="Fibrinogen-like_C"/>
</dbReference>
<feature type="non-terminal residue" evidence="4">
    <location>
        <position position="1"/>
    </location>
</feature>
<dbReference type="PROSITE" id="PS00514">
    <property type="entry name" value="FIBRINOGEN_C_1"/>
    <property type="match status" value="1"/>
</dbReference>
<evidence type="ECO:0000313" key="5">
    <source>
        <dbReference type="Proteomes" id="UP000292052"/>
    </source>
</evidence>
<dbReference type="AlphaFoldDB" id="A0A482VFY3"/>
<evidence type="ECO:0000313" key="4">
    <source>
        <dbReference type="EMBL" id="RZC00547.1"/>
    </source>
</evidence>
<dbReference type="EMBL" id="QDEB01106175">
    <property type="protein sequence ID" value="RZC00547.1"/>
    <property type="molecule type" value="Genomic_DNA"/>
</dbReference>
<keyword evidence="2" id="KW-0175">Coiled coil</keyword>
<dbReference type="STRING" id="1661398.A0A482VFY3"/>
<dbReference type="Pfam" id="PF00147">
    <property type="entry name" value="Fibrinogen_C"/>
    <property type="match status" value="2"/>
</dbReference>
<feature type="domain" description="Fibrinogen C-terminal" evidence="3">
    <location>
        <begin position="103"/>
        <end position="223"/>
    </location>
</feature>
<dbReference type="PROSITE" id="PS51406">
    <property type="entry name" value="FIBRINOGEN_C_2"/>
    <property type="match status" value="1"/>
</dbReference>
<feature type="non-terminal residue" evidence="4">
    <location>
        <position position="287"/>
    </location>
</feature>